<keyword evidence="6" id="KW-0963">Cytoplasm</keyword>
<comment type="similarity">
    <text evidence="3">Belongs to the CSN4 family.</text>
</comment>
<evidence type="ECO:0000256" key="7">
    <source>
        <dbReference type="ARBA" id="ARBA00022790"/>
    </source>
</evidence>
<dbReference type="EMBL" id="ML739146">
    <property type="protein sequence ID" value="KAE8352009.1"/>
    <property type="molecule type" value="Genomic_DNA"/>
</dbReference>
<keyword evidence="9" id="KW-0732">Signal</keyword>
<dbReference type="FunFam" id="1.10.10.10:FF:000190">
    <property type="entry name" value="COP9 signalosome complex subunit 4"/>
    <property type="match status" value="1"/>
</dbReference>
<dbReference type="InterPro" id="IPR000717">
    <property type="entry name" value="PCI_dom"/>
</dbReference>
<evidence type="ECO:0000256" key="4">
    <source>
        <dbReference type="ARBA" id="ARBA00011098"/>
    </source>
</evidence>
<evidence type="ECO:0000313" key="12">
    <source>
        <dbReference type="Proteomes" id="UP000327118"/>
    </source>
</evidence>
<dbReference type="Pfam" id="PF01399">
    <property type="entry name" value="PCI"/>
    <property type="match status" value="1"/>
</dbReference>
<comment type="subunit">
    <text evidence="4">Component of the COP9 signalosome (CSN) complex.</text>
</comment>
<feature type="domain" description="PCI" evidence="10">
    <location>
        <begin position="272"/>
        <end position="452"/>
    </location>
</feature>
<feature type="chain" id="PRO_5025036704" description="COP9 signalosome complex subunit 4" evidence="9">
    <location>
        <begin position="22"/>
        <end position="493"/>
    </location>
</feature>
<dbReference type="Proteomes" id="UP000327118">
    <property type="component" value="Unassembled WGS sequence"/>
</dbReference>
<dbReference type="Pfam" id="PF22241">
    <property type="entry name" value="PSMD12-CSN4_N"/>
    <property type="match status" value="1"/>
</dbReference>
<dbReference type="PROSITE" id="PS50250">
    <property type="entry name" value="PCI"/>
    <property type="match status" value="1"/>
</dbReference>
<dbReference type="PANTHER" id="PTHR10855">
    <property type="entry name" value="26S PROTEASOME NON-ATPASE REGULATORY SUBUNIT 12/COP9 SIGNALOSOME COMPLEX SUBUNIT 4"/>
    <property type="match status" value="1"/>
</dbReference>
<reference evidence="12" key="1">
    <citation type="submission" date="2019-04" db="EMBL/GenBank/DDBJ databases">
        <title>Friends and foes A comparative genomics studyof 23 Aspergillus species from section Flavi.</title>
        <authorList>
            <consortium name="DOE Joint Genome Institute"/>
            <person name="Kjaerbolling I."/>
            <person name="Vesth T."/>
            <person name="Frisvad J.C."/>
            <person name="Nybo J.L."/>
            <person name="Theobald S."/>
            <person name="Kildgaard S."/>
            <person name="Isbrandt T."/>
            <person name="Kuo A."/>
            <person name="Sato A."/>
            <person name="Lyhne E.K."/>
            <person name="Kogle M.E."/>
            <person name="Wiebenga A."/>
            <person name="Kun R.S."/>
            <person name="Lubbers R.J."/>
            <person name="Makela M.R."/>
            <person name="Barry K."/>
            <person name="Chovatia M."/>
            <person name="Clum A."/>
            <person name="Daum C."/>
            <person name="Haridas S."/>
            <person name="He G."/>
            <person name="LaButti K."/>
            <person name="Lipzen A."/>
            <person name="Mondo S."/>
            <person name="Riley R."/>
            <person name="Salamov A."/>
            <person name="Simmons B.A."/>
            <person name="Magnuson J.K."/>
            <person name="Henrissat B."/>
            <person name="Mortensen U.H."/>
            <person name="Larsen T.O."/>
            <person name="Devries R.P."/>
            <person name="Grigoriev I.V."/>
            <person name="Machida M."/>
            <person name="Baker S.E."/>
            <person name="Andersen M.R."/>
        </authorList>
    </citation>
    <scope>NUCLEOTIDE SEQUENCE [LARGE SCALE GENOMIC DNA]</scope>
    <source>
        <strain evidence="12">CBS 553.77</strain>
    </source>
</reference>
<evidence type="ECO:0000256" key="6">
    <source>
        <dbReference type="ARBA" id="ARBA00022490"/>
    </source>
</evidence>
<dbReference type="GO" id="GO:0005829">
    <property type="term" value="C:cytosol"/>
    <property type="evidence" value="ECO:0007669"/>
    <property type="project" value="TreeGrafter"/>
</dbReference>
<keyword evidence="8" id="KW-0539">Nucleus</keyword>
<dbReference type="InterPro" id="IPR036388">
    <property type="entry name" value="WH-like_DNA-bd_sf"/>
</dbReference>
<protein>
    <recommendedName>
        <fullName evidence="5">COP9 signalosome complex subunit 4</fullName>
    </recommendedName>
</protein>
<comment type="subcellular location">
    <subcellularLocation>
        <location evidence="2">Cytoplasm</location>
    </subcellularLocation>
    <subcellularLocation>
        <location evidence="1">Nucleus</location>
    </subcellularLocation>
</comment>
<evidence type="ECO:0000256" key="3">
    <source>
        <dbReference type="ARBA" id="ARBA00010417"/>
    </source>
</evidence>
<sequence>MLTRSLDSLLIVCSLLSISQESIYRGRTTTPYYYNDISQYRTHKKSKRKVVSPKQSLNPIKPHPFSQHNSSFHQRTVLMASQKITSALAEIESSANPQNKLQLYNDLLSDVVSTSAGDQLFQGLNLYLDSILSEDISIVATRPLLDSFINVLRKLNPETQIKVGQHAITLLQSRSTSVEEQDAQIRELLADAYESEEEYIAAARTLQGIHIDSSQRLVSDAAKVRLWIRIVRLYLEEDDTTSAEAVLNRIKNLPSKIEDHELKLHFKLSQARILDARRRFLDASQEYFSVSLAAGVDESDRVQALAAAIRCAVLGPAGPQRSRILATLYKDDRAASVEEFGILEKMFLDRLLNPAEVAAFAQRLAPHQLAQTADGTTVLAKAVVEHNLVAASKLYENITTDALGAILGLQASGDLTAGEKAEAYAARMVEQGRLKGSIDQIDGIIYFESSTAGTGRHIRQWDAGVQRLAEDVERVATNITEAFPDFAVGQTVH</sequence>
<name>A0A5N6Z5Q5_9EURO</name>
<evidence type="ECO:0000256" key="1">
    <source>
        <dbReference type="ARBA" id="ARBA00004123"/>
    </source>
</evidence>
<evidence type="ECO:0000256" key="9">
    <source>
        <dbReference type="SAM" id="SignalP"/>
    </source>
</evidence>
<proteinExistence type="inferred from homology"/>
<evidence type="ECO:0000256" key="8">
    <source>
        <dbReference type="ARBA" id="ARBA00023242"/>
    </source>
</evidence>
<dbReference type="GO" id="GO:0008180">
    <property type="term" value="C:COP9 signalosome"/>
    <property type="evidence" value="ECO:0007669"/>
    <property type="project" value="UniProtKB-KW"/>
</dbReference>
<evidence type="ECO:0000313" key="11">
    <source>
        <dbReference type="EMBL" id="KAE8352009.1"/>
    </source>
</evidence>
<dbReference type="OrthoDB" id="295656at2759"/>
<organism evidence="11 12">
    <name type="scientific">Aspergillus coremiiformis</name>
    <dbReference type="NCBI Taxonomy" id="138285"/>
    <lineage>
        <taxon>Eukaryota</taxon>
        <taxon>Fungi</taxon>
        <taxon>Dikarya</taxon>
        <taxon>Ascomycota</taxon>
        <taxon>Pezizomycotina</taxon>
        <taxon>Eurotiomycetes</taxon>
        <taxon>Eurotiomycetidae</taxon>
        <taxon>Eurotiales</taxon>
        <taxon>Aspergillaceae</taxon>
        <taxon>Aspergillus</taxon>
        <taxon>Aspergillus subgen. Circumdati</taxon>
    </lineage>
</organism>
<dbReference type="SUPFAM" id="SSF46785">
    <property type="entry name" value="Winged helix' DNA-binding domain"/>
    <property type="match status" value="1"/>
</dbReference>
<dbReference type="InterPro" id="IPR040134">
    <property type="entry name" value="PSMD12/CSN4"/>
</dbReference>
<dbReference type="Gene3D" id="1.10.10.10">
    <property type="entry name" value="Winged helix-like DNA-binding domain superfamily/Winged helix DNA-binding domain"/>
    <property type="match status" value="1"/>
</dbReference>
<evidence type="ECO:0000256" key="5">
    <source>
        <dbReference type="ARBA" id="ARBA00014881"/>
    </source>
</evidence>
<dbReference type="SMART" id="SM00088">
    <property type="entry name" value="PINT"/>
    <property type="match status" value="1"/>
</dbReference>
<dbReference type="AlphaFoldDB" id="A0A5N6Z5Q5"/>
<accession>A0A5N6Z5Q5</accession>
<evidence type="ECO:0000256" key="2">
    <source>
        <dbReference type="ARBA" id="ARBA00004496"/>
    </source>
</evidence>
<dbReference type="InterPro" id="IPR054559">
    <property type="entry name" value="PSMD12-CSN4-like_N"/>
</dbReference>
<keyword evidence="12" id="KW-1185">Reference proteome</keyword>
<feature type="signal peptide" evidence="9">
    <location>
        <begin position="1"/>
        <end position="21"/>
    </location>
</feature>
<dbReference type="InterPro" id="IPR036390">
    <property type="entry name" value="WH_DNA-bd_sf"/>
</dbReference>
<gene>
    <name evidence="11" type="ORF">BDV28DRAFT_135967</name>
</gene>
<keyword evidence="7" id="KW-0736">Signalosome</keyword>
<evidence type="ECO:0000259" key="10">
    <source>
        <dbReference type="PROSITE" id="PS50250"/>
    </source>
</evidence>
<dbReference type="PANTHER" id="PTHR10855:SF2">
    <property type="entry name" value="COP9 SIGNALOSOME COMPLEX SUBUNIT 4"/>
    <property type="match status" value="1"/>
</dbReference>